<accession>A0A397W9W4</accession>
<sequence>LALAFKVMNLSFAKLVFIRVYLGKILANSYVYNVNKREKERISRLVKMHANKKKEVSEVGMRDIAAVIGLKHTITGDTLYDEEEDILLEQISFAKPVISQVVVPKTQEDFKVIKCVKI</sequence>
<keyword evidence="4" id="KW-0812">Transmembrane</keyword>
<dbReference type="InterPro" id="IPR004161">
    <property type="entry name" value="EFTu-like_2"/>
</dbReference>
<evidence type="ECO:0000313" key="6">
    <source>
        <dbReference type="EMBL" id="RIB30952.1"/>
    </source>
</evidence>
<dbReference type="OrthoDB" id="198619at2759"/>
<dbReference type="InterPro" id="IPR009000">
    <property type="entry name" value="Transl_B-barrel_sf"/>
</dbReference>
<feature type="transmembrane region" description="Helical" evidence="4">
    <location>
        <begin position="12"/>
        <end position="32"/>
    </location>
</feature>
<comment type="caution">
    <text evidence="6">The sequence shown here is derived from an EMBL/GenBank/DDBJ whole genome shotgun (WGS) entry which is preliminary data.</text>
</comment>
<organism evidence="6 7">
    <name type="scientific">Gigaspora rosea</name>
    <dbReference type="NCBI Taxonomy" id="44941"/>
    <lineage>
        <taxon>Eukaryota</taxon>
        <taxon>Fungi</taxon>
        <taxon>Fungi incertae sedis</taxon>
        <taxon>Mucoromycota</taxon>
        <taxon>Glomeromycotina</taxon>
        <taxon>Glomeromycetes</taxon>
        <taxon>Diversisporales</taxon>
        <taxon>Gigasporaceae</taxon>
        <taxon>Gigaspora</taxon>
    </lineage>
</organism>
<gene>
    <name evidence="6" type="ORF">C2G38_1947979</name>
</gene>
<evidence type="ECO:0000256" key="1">
    <source>
        <dbReference type="ARBA" id="ARBA00022741"/>
    </source>
</evidence>
<feature type="domain" description="Translation elongation factor EFTu-like" evidence="5">
    <location>
        <begin position="15"/>
        <end position="79"/>
    </location>
</feature>
<dbReference type="SUPFAM" id="SSF50447">
    <property type="entry name" value="Translation proteins"/>
    <property type="match status" value="1"/>
</dbReference>
<evidence type="ECO:0000313" key="7">
    <source>
        <dbReference type="Proteomes" id="UP000266673"/>
    </source>
</evidence>
<dbReference type="CDD" id="cd04088">
    <property type="entry name" value="EFG_mtEFG_II"/>
    <property type="match status" value="1"/>
</dbReference>
<reference evidence="6 7" key="1">
    <citation type="submission" date="2018-06" db="EMBL/GenBank/DDBJ databases">
        <title>Comparative genomics reveals the genomic features of Rhizophagus irregularis, R. cerebriforme, R. diaphanum and Gigaspora rosea, and their symbiotic lifestyle signature.</title>
        <authorList>
            <person name="Morin E."/>
            <person name="San Clemente H."/>
            <person name="Chen E.C.H."/>
            <person name="De La Providencia I."/>
            <person name="Hainaut M."/>
            <person name="Kuo A."/>
            <person name="Kohler A."/>
            <person name="Murat C."/>
            <person name="Tang N."/>
            <person name="Roy S."/>
            <person name="Loubradou J."/>
            <person name="Henrissat B."/>
            <person name="Grigoriev I.V."/>
            <person name="Corradi N."/>
            <person name="Roux C."/>
            <person name="Martin F.M."/>
        </authorList>
    </citation>
    <scope>NUCLEOTIDE SEQUENCE [LARGE SCALE GENOMIC DNA]</scope>
    <source>
        <strain evidence="6 7">DAOM 194757</strain>
    </source>
</reference>
<proteinExistence type="predicted"/>
<dbReference type="GO" id="GO:0032790">
    <property type="term" value="P:ribosome disassembly"/>
    <property type="evidence" value="ECO:0007669"/>
    <property type="project" value="TreeGrafter"/>
</dbReference>
<dbReference type="PANTHER" id="PTHR43261">
    <property type="entry name" value="TRANSLATION ELONGATION FACTOR G-RELATED"/>
    <property type="match status" value="1"/>
</dbReference>
<evidence type="ECO:0000256" key="2">
    <source>
        <dbReference type="ARBA" id="ARBA00022917"/>
    </source>
</evidence>
<evidence type="ECO:0000256" key="3">
    <source>
        <dbReference type="ARBA" id="ARBA00023134"/>
    </source>
</evidence>
<dbReference type="STRING" id="44941.A0A397W9W4"/>
<name>A0A397W9W4_9GLOM</name>
<dbReference type="GO" id="GO:0006412">
    <property type="term" value="P:translation"/>
    <property type="evidence" value="ECO:0007669"/>
    <property type="project" value="UniProtKB-KW"/>
</dbReference>
<evidence type="ECO:0000259" key="5">
    <source>
        <dbReference type="Pfam" id="PF03144"/>
    </source>
</evidence>
<protein>
    <recommendedName>
        <fullName evidence="5">Translation elongation factor EFTu-like domain-containing protein</fullName>
    </recommendedName>
</protein>
<keyword evidence="7" id="KW-1185">Reference proteome</keyword>
<dbReference type="AlphaFoldDB" id="A0A397W9W4"/>
<evidence type="ECO:0000256" key="4">
    <source>
        <dbReference type="SAM" id="Phobius"/>
    </source>
</evidence>
<feature type="non-terminal residue" evidence="6">
    <location>
        <position position="1"/>
    </location>
</feature>
<dbReference type="Pfam" id="PF03144">
    <property type="entry name" value="GTP_EFTU_D2"/>
    <property type="match status" value="1"/>
</dbReference>
<keyword evidence="4" id="KW-1133">Transmembrane helix</keyword>
<keyword evidence="4" id="KW-0472">Membrane</keyword>
<keyword evidence="3" id="KW-0342">GTP-binding</keyword>
<dbReference type="PANTHER" id="PTHR43261:SF1">
    <property type="entry name" value="RIBOSOME-RELEASING FACTOR 2, MITOCHONDRIAL"/>
    <property type="match status" value="1"/>
</dbReference>
<keyword evidence="1" id="KW-0547">Nucleotide-binding</keyword>
<dbReference type="Proteomes" id="UP000266673">
    <property type="component" value="Unassembled WGS sequence"/>
</dbReference>
<dbReference type="GO" id="GO:0005525">
    <property type="term" value="F:GTP binding"/>
    <property type="evidence" value="ECO:0007669"/>
    <property type="project" value="UniProtKB-KW"/>
</dbReference>
<dbReference type="EMBL" id="QKWP01000002">
    <property type="protein sequence ID" value="RIB30952.1"/>
    <property type="molecule type" value="Genomic_DNA"/>
</dbReference>
<keyword evidence="2" id="KW-0648">Protein biosynthesis</keyword>
<dbReference type="Gene3D" id="2.40.30.10">
    <property type="entry name" value="Translation factors"/>
    <property type="match status" value="1"/>
</dbReference>